<dbReference type="Proteomes" id="UP000837857">
    <property type="component" value="Chromosome 19"/>
</dbReference>
<accession>A0ABN8I9J8</accession>
<sequence length="146" mass="16407">MRILQLSLEDSYIAKKKSDSKVIKDVPLEPGKDLLFRIRFYRPFFHGKERHNSRHSVFSRDVVAPGCWELQELRDRVVCPNDADLRLDVSPAPHDAPETTSKVPLSLSRPLPSRSLSRCATAWCAPTTPTCASTLCLIPSLLLPGR</sequence>
<gene>
    <name evidence="2" type="ORF">IPOD504_LOCUS6536</name>
</gene>
<evidence type="ECO:0000313" key="2">
    <source>
        <dbReference type="EMBL" id="CAH2049008.1"/>
    </source>
</evidence>
<evidence type="ECO:0000313" key="3">
    <source>
        <dbReference type="Proteomes" id="UP000837857"/>
    </source>
</evidence>
<reference evidence="2" key="1">
    <citation type="submission" date="2022-03" db="EMBL/GenBank/DDBJ databases">
        <authorList>
            <person name="Martin H S."/>
        </authorList>
    </citation>
    <scope>NUCLEOTIDE SEQUENCE</scope>
</reference>
<feature type="non-terminal residue" evidence="2">
    <location>
        <position position="146"/>
    </location>
</feature>
<evidence type="ECO:0000256" key="1">
    <source>
        <dbReference type="SAM" id="MobiDB-lite"/>
    </source>
</evidence>
<organism evidence="2 3">
    <name type="scientific">Iphiclides podalirius</name>
    <name type="common">scarce swallowtail</name>
    <dbReference type="NCBI Taxonomy" id="110791"/>
    <lineage>
        <taxon>Eukaryota</taxon>
        <taxon>Metazoa</taxon>
        <taxon>Ecdysozoa</taxon>
        <taxon>Arthropoda</taxon>
        <taxon>Hexapoda</taxon>
        <taxon>Insecta</taxon>
        <taxon>Pterygota</taxon>
        <taxon>Neoptera</taxon>
        <taxon>Endopterygota</taxon>
        <taxon>Lepidoptera</taxon>
        <taxon>Glossata</taxon>
        <taxon>Ditrysia</taxon>
        <taxon>Papilionoidea</taxon>
        <taxon>Papilionidae</taxon>
        <taxon>Papilioninae</taxon>
        <taxon>Iphiclides</taxon>
    </lineage>
</organism>
<feature type="region of interest" description="Disordered" evidence="1">
    <location>
        <begin position="89"/>
        <end position="109"/>
    </location>
</feature>
<proteinExistence type="predicted"/>
<protein>
    <submittedName>
        <fullName evidence="2">Uncharacterized protein</fullName>
    </submittedName>
</protein>
<keyword evidence="3" id="KW-1185">Reference proteome</keyword>
<dbReference type="EMBL" id="OW152831">
    <property type="protein sequence ID" value="CAH2049008.1"/>
    <property type="molecule type" value="Genomic_DNA"/>
</dbReference>
<name>A0ABN8I9J8_9NEOP</name>